<comment type="catalytic activity">
    <reaction evidence="8">
        <text>N-terminal S-1,2-diacyl-sn-glyceryl-L-cysteinyl-[lipoprotein] + a glycerophospholipid = N-acyl-S-1,2-diacyl-sn-glyceryl-L-cysteinyl-[lipoprotein] + a 2-acyl-sn-glycero-3-phospholipid + H(+)</text>
        <dbReference type="Rhea" id="RHEA:48228"/>
        <dbReference type="Rhea" id="RHEA-COMP:14681"/>
        <dbReference type="Rhea" id="RHEA-COMP:14684"/>
        <dbReference type="ChEBI" id="CHEBI:15378"/>
        <dbReference type="ChEBI" id="CHEBI:136912"/>
        <dbReference type="ChEBI" id="CHEBI:140656"/>
        <dbReference type="ChEBI" id="CHEBI:140657"/>
        <dbReference type="ChEBI" id="CHEBI:140660"/>
        <dbReference type="EC" id="2.3.1.269"/>
    </reaction>
</comment>
<dbReference type="Proteomes" id="UP000008495">
    <property type="component" value="Unassembled WGS sequence"/>
</dbReference>
<dbReference type="CDD" id="cd07571">
    <property type="entry name" value="ALP_N-acyl_transferase"/>
    <property type="match status" value="1"/>
</dbReference>
<dbReference type="PANTHER" id="PTHR38686:SF1">
    <property type="entry name" value="APOLIPOPROTEIN N-ACYLTRANSFERASE"/>
    <property type="match status" value="1"/>
</dbReference>
<dbReference type="HAMAP" id="MF_01148">
    <property type="entry name" value="Lnt"/>
    <property type="match status" value="1"/>
</dbReference>
<dbReference type="InterPro" id="IPR045378">
    <property type="entry name" value="LNT_N"/>
</dbReference>
<gene>
    <name evidence="8 10" type="primary">lnt</name>
    <name evidence="10" type="ORF">AUCHE_05_00720</name>
</gene>
<dbReference type="GO" id="GO:0016410">
    <property type="term" value="F:N-acyltransferase activity"/>
    <property type="evidence" value="ECO:0007669"/>
    <property type="project" value="UniProtKB-UniRule"/>
</dbReference>
<dbReference type="Pfam" id="PF20154">
    <property type="entry name" value="LNT_N"/>
    <property type="match status" value="1"/>
</dbReference>
<feature type="transmembrane region" description="Helical" evidence="8">
    <location>
        <begin position="507"/>
        <end position="525"/>
    </location>
</feature>
<keyword evidence="2 8" id="KW-1003">Cell membrane</keyword>
<dbReference type="GO" id="GO:0005886">
    <property type="term" value="C:plasma membrane"/>
    <property type="evidence" value="ECO:0007669"/>
    <property type="project" value="UniProtKB-SubCell"/>
</dbReference>
<dbReference type="UniPathway" id="UPA00666"/>
<dbReference type="InterPro" id="IPR003010">
    <property type="entry name" value="C-N_Hydrolase"/>
</dbReference>
<dbReference type="InterPro" id="IPR036526">
    <property type="entry name" value="C-N_Hydrolase_sf"/>
</dbReference>
<proteinExistence type="inferred from homology"/>
<evidence type="ECO:0000256" key="7">
    <source>
        <dbReference type="ARBA" id="ARBA00023315"/>
    </source>
</evidence>
<evidence type="ECO:0000256" key="8">
    <source>
        <dbReference type="HAMAP-Rule" id="MF_01148"/>
    </source>
</evidence>
<evidence type="ECO:0000256" key="4">
    <source>
        <dbReference type="ARBA" id="ARBA00022692"/>
    </source>
</evidence>
<evidence type="ECO:0000313" key="11">
    <source>
        <dbReference type="Proteomes" id="UP000008495"/>
    </source>
</evidence>
<keyword evidence="4 8" id="KW-0812">Transmembrane</keyword>
<sequence length="532" mass="56965">MLARSLLAVIGGLLLWCAQPSVDLWYLAPFGIALIALSTRGTGPGKGAFVGFLGGMAFMIPLLSWAGVYVGPGPWMALSLLEGLYFLVLGACAGVVAWRDRSYPWLVGGSWVLMELLRSTTPFGGFPWARVAFGQADAPFARVASLAGAPGVTFVVAVCGGFLAVGTAHLLRRCRQPVMDRIPARLRPPSAVMSEEVPEVPGPFFREVGVPGVAALALALAPLAIPLPVDGPTARVMAIQGNVPQAGLDFNAQRRAVLDNHATLTERAALKIRAKGERTPDVVLWPENSSDIDPLRHEDAATRIRSAVDAIDAPVVVGAVLTEPADKLTNAALVYLPGQERPSQRYDKRHPVPFGEYIPYRSFFRALSDKVDLVRRDFVGGNEVGVFRLPRQGGDPGVAVGANICFEVAYDGLVRDGVRDGANLIMVPTNNATFGYTDESVQQLAISRLRAIEHGRSVAHISNVGVSSLITPDGVTHGWTGLFEEAVLTEDLPLRHQRTIATELGDLPAYGTSVLTILAVIVALARRRRRMA</sequence>
<evidence type="ECO:0000256" key="1">
    <source>
        <dbReference type="ARBA" id="ARBA00004651"/>
    </source>
</evidence>
<comment type="similarity">
    <text evidence="8">Belongs to the CN hydrolase family. Apolipoprotein N-acyltransferase subfamily.</text>
</comment>
<comment type="subcellular location">
    <subcellularLocation>
        <location evidence="1 8">Cell membrane</location>
        <topology evidence="1 8">Multi-pass membrane protein</topology>
    </subcellularLocation>
</comment>
<feature type="transmembrane region" description="Helical" evidence="8">
    <location>
        <begin position="48"/>
        <end position="70"/>
    </location>
</feature>
<organism evidence="10 11">
    <name type="scientific">Austwickia chelonae NBRC 105200</name>
    <dbReference type="NCBI Taxonomy" id="1184607"/>
    <lineage>
        <taxon>Bacteria</taxon>
        <taxon>Bacillati</taxon>
        <taxon>Actinomycetota</taxon>
        <taxon>Actinomycetes</taxon>
        <taxon>Micrococcales</taxon>
        <taxon>Dermatophilaceae</taxon>
        <taxon>Austwickia</taxon>
    </lineage>
</organism>
<name>K6W5R7_9MICO</name>
<dbReference type="EC" id="2.3.1.269" evidence="8"/>
<dbReference type="eggNOG" id="COG0815">
    <property type="taxonomic scope" value="Bacteria"/>
</dbReference>
<evidence type="ECO:0000256" key="6">
    <source>
        <dbReference type="ARBA" id="ARBA00023136"/>
    </source>
</evidence>
<keyword evidence="10" id="KW-0449">Lipoprotein</keyword>
<evidence type="ECO:0000259" key="9">
    <source>
        <dbReference type="PROSITE" id="PS50263"/>
    </source>
</evidence>
<feature type="transmembrane region" description="Helical" evidence="8">
    <location>
        <begin position="77"/>
        <end position="98"/>
    </location>
</feature>
<protein>
    <recommendedName>
        <fullName evidence="8">Apolipoprotein N-acyltransferase</fullName>
        <shortName evidence="8">ALP N-acyltransferase</shortName>
        <ecNumber evidence="8">2.3.1.269</ecNumber>
    </recommendedName>
</protein>
<accession>K6W5R7</accession>
<reference evidence="10 11" key="1">
    <citation type="submission" date="2012-08" db="EMBL/GenBank/DDBJ databases">
        <title>Whole genome shotgun sequence of Austwickia chelonae NBRC 105200.</title>
        <authorList>
            <person name="Yoshida I."/>
            <person name="Hosoyama A."/>
            <person name="Tsuchikane K."/>
            <person name="Katsumata H."/>
            <person name="Ando Y."/>
            <person name="Ohji S."/>
            <person name="Hamada M."/>
            <person name="Tamura T."/>
            <person name="Yamazoe A."/>
            <person name="Yamazaki S."/>
            <person name="Fujita N."/>
        </authorList>
    </citation>
    <scope>NUCLEOTIDE SEQUENCE [LARGE SCALE GENOMIC DNA]</scope>
    <source>
        <strain evidence="10 11">NBRC 105200</strain>
    </source>
</reference>
<evidence type="ECO:0000256" key="5">
    <source>
        <dbReference type="ARBA" id="ARBA00022989"/>
    </source>
</evidence>
<dbReference type="GO" id="GO:0042158">
    <property type="term" value="P:lipoprotein biosynthetic process"/>
    <property type="evidence" value="ECO:0007669"/>
    <property type="project" value="UniProtKB-UniRule"/>
</dbReference>
<dbReference type="AlphaFoldDB" id="K6W5R7"/>
<comment type="caution">
    <text evidence="8">Lacks conserved residue(s) required for the propagation of feature annotation.</text>
</comment>
<evidence type="ECO:0000313" key="10">
    <source>
        <dbReference type="EMBL" id="GAB77167.1"/>
    </source>
</evidence>
<feature type="domain" description="CN hydrolase" evidence="9">
    <location>
        <begin position="239"/>
        <end position="494"/>
    </location>
</feature>
<dbReference type="NCBIfam" id="TIGR00546">
    <property type="entry name" value="lnt"/>
    <property type="match status" value="1"/>
</dbReference>
<feature type="transmembrane region" description="Helical" evidence="8">
    <location>
        <begin position="152"/>
        <end position="171"/>
    </location>
</feature>
<dbReference type="OrthoDB" id="9804277at2"/>
<dbReference type="Pfam" id="PF00795">
    <property type="entry name" value="CN_hydrolase"/>
    <property type="match status" value="1"/>
</dbReference>
<keyword evidence="11" id="KW-1185">Reference proteome</keyword>
<dbReference type="InterPro" id="IPR004563">
    <property type="entry name" value="Apolipo_AcylTrfase"/>
</dbReference>
<dbReference type="PANTHER" id="PTHR38686">
    <property type="entry name" value="APOLIPOPROTEIN N-ACYLTRANSFERASE"/>
    <property type="match status" value="1"/>
</dbReference>
<dbReference type="PROSITE" id="PS50263">
    <property type="entry name" value="CN_HYDROLASE"/>
    <property type="match status" value="1"/>
</dbReference>
<comment type="caution">
    <text evidence="10">The sequence shown here is derived from an EMBL/GenBank/DDBJ whole genome shotgun (WGS) entry which is preliminary data.</text>
</comment>
<keyword evidence="5 8" id="KW-1133">Transmembrane helix</keyword>
<dbReference type="EMBL" id="BAGZ01000005">
    <property type="protein sequence ID" value="GAB77167.1"/>
    <property type="molecule type" value="Genomic_DNA"/>
</dbReference>
<dbReference type="Gene3D" id="3.60.110.10">
    <property type="entry name" value="Carbon-nitrogen hydrolase"/>
    <property type="match status" value="1"/>
</dbReference>
<keyword evidence="6 8" id="KW-0472">Membrane</keyword>
<keyword evidence="7 8" id="KW-0012">Acyltransferase</keyword>
<comment type="pathway">
    <text evidence="8">Protein modification; lipoprotein biosynthesis (N-acyl transfer).</text>
</comment>
<comment type="function">
    <text evidence="8">Catalyzes the phospholipid dependent N-acylation of the N-terminal cysteine of apolipoprotein, the last step in lipoprotein maturation.</text>
</comment>
<evidence type="ECO:0000256" key="2">
    <source>
        <dbReference type="ARBA" id="ARBA00022475"/>
    </source>
</evidence>
<evidence type="ECO:0000256" key="3">
    <source>
        <dbReference type="ARBA" id="ARBA00022679"/>
    </source>
</evidence>
<dbReference type="STRING" id="100225.SAMN05421595_0982"/>
<keyword evidence="3 8" id="KW-0808">Transferase</keyword>
<dbReference type="SUPFAM" id="SSF56317">
    <property type="entry name" value="Carbon-nitrogen hydrolase"/>
    <property type="match status" value="1"/>
</dbReference>
<dbReference type="RefSeq" id="WP_006501919.1">
    <property type="nucleotide sequence ID" value="NZ_BAGZ01000005.1"/>
</dbReference>